<dbReference type="EMBL" id="JAUEDK010000022">
    <property type="protein sequence ID" value="MDN0075775.1"/>
    <property type="molecule type" value="Genomic_DNA"/>
</dbReference>
<comment type="caution">
    <text evidence="1">The sequence shown here is derived from an EMBL/GenBank/DDBJ whole genome shotgun (WGS) entry which is preliminary data.</text>
</comment>
<dbReference type="Proteomes" id="UP001168540">
    <property type="component" value="Unassembled WGS sequence"/>
</dbReference>
<proteinExistence type="predicted"/>
<name>A0ABT7XPT3_9NEIS</name>
<dbReference type="RefSeq" id="WP_289830417.1">
    <property type="nucleotide sequence ID" value="NZ_JAUEDK010000022.1"/>
</dbReference>
<evidence type="ECO:0000313" key="2">
    <source>
        <dbReference type="Proteomes" id="UP001168540"/>
    </source>
</evidence>
<accession>A0ABT7XPT3</accession>
<keyword evidence="2" id="KW-1185">Reference proteome</keyword>
<protein>
    <recommendedName>
        <fullName evidence="3">Alpha/beta hydrolase</fullName>
    </recommendedName>
</protein>
<gene>
    <name evidence="1" type="ORF">QU481_12855</name>
</gene>
<evidence type="ECO:0000313" key="1">
    <source>
        <dbReference type="EMBL" id="MDN0075775.1"/>
    </source>
</evidence>
<evidence type="ECO:0008006" key="3">
    <source>
        <dbReference type="Google" id="ProtNLM"/>
    </source>
</evidence>
<dbReference type="InterPro" id="IPR029058">
    <property type="entry name" value="AB_hydrolase_fold"/>
</dbReference>
<sequence>MSEIKVKFLTDSQNNEEKIIPIKNQLIIFLIGGAADKRPFMGAGPTNLITEIQSQITKKYQEEVSNRAIRIIYLGYYEIFGERSIWNVLNDANLYFEINGEIFLKQNEIIIIGHSLGGWNGAHFTASIKKWRSVQKIKCISPCGPSGLNVSLLITLDPVGQGVVIGTFADIYFSEPKVNITNWINIYYDAESYSGNDFIADLGGQWRMKSGPRINATANLDHAETLAAMTYKLNANGDTALNETYKVINKFLNE</sequence>
<organism evidence="1 2">
    <name type="scientific">Crenobacter oryzisoli</name>
    <dbReference type="NCBI Taxonomy" id="3056844"/>
    <lineage>
        <taxon>Bacteria</taxon>
        <taxon>Pseudomonadati</taxon>
        <taxon>Pseudomonadota</taxon>
        <taxon>Betaproteobacteria</taxon>
        <taxon>Neisseriales</taxon>
        <taxon>Neisseriaceae</taxon>
        <taxon>Crenobacter</taxon>
    </lineage>
</organism>
<dbReference type="SUPFAM" id="SSF53474">
    <property type="entry name" value="alpha/beta-Hydrolases"/>
    <property type="match status" value="1"/>
</dbReference>
<reference evidence="1" key="1">
    <citation type="submission" date="2023-06" db="EMBL/GenBank/DDBJ databases">
        <authorList>
            <person name="Zhang S."/>
        </authorList>
    </citation>
    <scope>NUCLEOTIDE SEQUENCE</scope>
    <source>
        <strain evidence="1">SG2303</strain>
    </source>
</reference>